<evidence type="ECO:0000256" key="1">
    <source>
        <dbReference type="ARBA" id="ARBA00005657"/>
    </source>
</evidence>
<evidence type="ECO:0000256" key="2">
    <source>
        <dbReference type="ARBA" id="ARBA00022980"/>
    </source>
</evidence>
<dbReference type="NCBIfam" id="TIGR00981">
    <property type="entry name" value="rpsL_bact"/>
    <property type="match status" value="1"/>
</dbReference>
<dbReference type="GO" id="GO:0015935">
    <property type="term" value="C:small ribosomal subunit"/>
    <property type="evidence" value="ECO:0007669"/>
    <property type="project" value="InterPro"/>
</dbReference>
<dbReference type="FunFam" id="2.40.50.140:FF:000099">
    <property type="entry name" value="Ribosomal protein S12, mitochondrial"/>
    <property type="match status" value="1"/>
</dbReference>
<dbReference type="KEGG" id="cput:CONPUDRAFT_55859"/>
<evidence type="ECO:0000313" key="5">
    <source>
        <dbReference type="Proteomes" id="UP000053558"/>
    </source>
</evidence>
<proteinExistence type="inferred from homology"/>
<comment type="similarity">
    <text evidence="1">Belongs to the universal ribosomal protein uS12 family.</text>
</comment>
<dbReference type="PANTHER" id="PTHR11652">
    <property type="entry name" value="30S RIBOSOMAL PROTEIN S12 FAMILY MEMBER"/>
    <property type="match status" value="1"/>
</dbReference>
<evidence type="ECO:0000313" key="4">
    <source>
        <dbReference type="EMBL" id="EIW80951.1"/>
    </source>
</evidence>
<dbReference type="InterPro" id="IPR012340">
    <property type="entry name" value="NA-bd_OB-fold"/>
</dbReference>
<dbReference type="GeneID" id="19207755"/>
<dbReference type="PRINTS" id="PR01034">
    <property type="entry name" value="RIBOSOMALS12"/>
</dbReference>
<dbReference type="GO" id="GO:0006412">
    <property type="term" value="P:translation"/>
    <property type="evidence" value="ECO:0007669"/>
    <property type="project" value="InterPro"/>
</dbReference>
<dbReference type="Proteomes" id="UP000053558">
    <property type="component" value="Unassembled WGS sequence"/>
</dbReference>
<dbReference type="RefSeq" id="XP_007768228.1">
    <property type="nucleotide sequence ID" value="XM_007770038.1"/>
</dbReference>
<dbReference type="EMBL" id="JH711578">
    <property type="protein sequence ID" value="EIW80951.1"/>
    <property type="molecule type" value="Genomic_DNA"/>
</dbReference>
<protein>
    <submittedName>
        <fullName evidence="4">Ribosomal protein S12</fullName>
    </submittedName>
</protein>
<reference evidence="5" key="1">
    <citation type="journal article" date="2012" name="Science">
        <title>The Paleozoic origin of enzymatic lignin decomposition reconstructed from 31 fungal genomes.</title>
        <authorList>
            <person name="Floudas D."/>
            <person name="Binder M."/>
            <person name="Riley R."/>
            <person name="Barry K."/>
            <person name="Blanchette R.A."/>
            <person name="Henrissat B."/>
            <person name="Martinez A.T."/>
            <person name="Otillar R."/>
            <person name="Spatafora J.W."/>
            <person name="Yadav J.S."/>
            <person name="Aerts A."/>
            <person name="Benoit I."/>
            <person name="Boyd A."/>
            <person name="Carlson A."/>
            <person name="Copeland A."/>
            <person name="Coutinho P.M."/>
            <person name="de Vries R.P."/>
            <person name="Ferreira P."/>
            <person name="Findley K."/>
            <person name="Foster B."/>
            <person name="Gaskell J."/>
            <person name="Glotzer D."/>
            <person name="Gorecki P."/>
            <person name="Heitman J."/>
            <person name="Hesse C."/>
            <person name="Hori C."/>
            <person name="Igarashi K."/>
            <person name="Jurgens J.A."/>
            <person name="Kallen N."/>
            <person name="Kersten P."/>
            <person name="Kohler A."/>
            <person name="Kuees U."/>
            <person name="Kumar T.K.A."/>
            <person name="Kuo A."/>
            <person name="LaButti K."/>
            <person name="Larrondo L.F."/>
            <person name="Lindquist E."/>
            <person name="Ling A."/>
            <person name="Lombard V."/>
            <person name="Lucas S."/>
            <person name="Lundell T."/>
            <person name="Martin R."/>
            <person name="McLaughlin D.J."/>
            <person name="Morgenstern I."/>
            <person name="Morin E."/>
            <person name="Murat C."/>
            <person name="Nagy L.G."/>
            <person name="Nolan M."/>
            <person name="Ohm R.A."/>
            <person name="Patyshakuliyeva A."/>
            <person name="Rokas A."/>
            <person name="Ruiz-Duenas F.J."/>
            <person name="Sabat G."/>
            <person name="Salamov A."/>
            <person name="Samejima M."/>
            <person name="Schmutz J."/>
            <person name="Slot J.C."/>
            <person name="St John F."/>
            <person name="Stenlid J."/>
            <person name="Sun H."/>
            <person name="Sun S."/>
            <person name="Syed K."/>
            <person name="Tsang A."/>
            <person name="Wiebenga A."/>
            <person name="Young D."/>
            <person name="Pisabarro A."/>
            <person name="Eastwood D.C."/>
            <person name="Martin F."/>
            <person name="Cullen D."/>
            <person name="Grigoriev I.V."/>
            <person name="Hibbett D.S."/>
        </authorList>
    </citation>
    <scope>NUCLEOTIDE SEQUENCE [LARGE SCALE GENOMIC DNA]</scope>
    <source>
        <strain evidence="5">RWD-64-598 SS2</strain>
    </source>
</reference>
<dbReference type="PROSITE" id="PS00055">
    <property type="entry name" value="RIBOSOMAL_S12"/>
    <property type="match status" value="1"/>
</dbReference>
<evidence type="ECO:0000256" key="3">
    <source>
        <dbReference type="ARBA" id="ARBA00023274"/>
    </source>
</evidence>
<accession>A0A5M3MQZ4</accession>
<dbReference type="CDD" id="cd03368">
    <property type="entry name" value="Ribosomal_S12"/>
    <property type="match status" value="1"/>
</dbReference>
<keyword evidence="2 4" id="KW-0689">Ribosomal protein</keyword>
<organism evidence="4 5">
    <name type="scientific">Coniophora puteana (strain RWD-64-598)</name>
    <name type="common">Brown rot fungus</name>
    <dbReference type="NCBI Taxonomy" id="741705"/>
    <lineage>
        <taxon>Eukaryota</taxon>
        <taxon>Fungi</taxon>
        <taxon>Dikarya</taxon>
        <taxon>Basidiomycota</taxon>
        <taxon>Agaricomycotina</taxon>
        <taxon>Agaricomycetes</taxon>
        <taxon>Agaricomycetidae</taxon>
        <taxon>Boletales</taxon>
        <taxon>Coniophorineae</taxon>
        <taxon>Coniophoraceae</taxon>
        <taxon>Coniophora</taxon>
    </lineage>
</organism>
<name>A0A5M3MQZ4_CONPW</name>
<dbReference type="Gene3D" id="2.40.50.140">
    <property type="entry name" value="Nucleic acid-binding proteins"/>
    <property type="match status" value="1"/>
</dbReference>
<dbReference type="Pfam" id="PF00164">
    <property type="entry name" value="Ribosom_S12_S23"/>
    <property type="match status" value="1"/>
</dbReference>
<sequence length="254" mass="28260">MRRKRPQKIKASKSPLLDVCPQKKGVCAQIFIATPKKPNSAKRKVARVKLTNGQTVQAYIQGEGHNLQEHSVVTIRGGRAQDLPGVRYKVVRGSLDFGGVVNRMSARSKYGGQYLCRTYLCFSFELVMSFSQETKEVNPFFSSETCHSAFAIIRIELLEHTKHNASCNIPNIMVRIRVNKRVKALENRADSVCVCILALTISPQARAGRKRKALLWSKTFAAKSSVHRRVHGLNPPVSALANPPAPLAARQMEL</sequence>
<dbReference type="AlphaFoldDB" id="A0A5M3MQZ4"/>
<comment type="caution">
    <text evidence="4">The sequence shown here is derived from an EMBL/GenBank/DDBJ whole genome shotgun (WGS) entry which is preliminary data.</text>
</comment>
<gene>
    <name evidence="4" type="ORF">CONPUDRAFT_55859</name>
</gene>
<dbReference type="InterPro" id="IPR005679">
    <property type="entry name" value="Ribosomal_uS12_bac"/>
</dbReference>
<dbReference type="GO" id="GO:0003735">
    <property type="term" value="F:structural constituent of ribosome"/>
    <property type="evidence" value="ECO:0007669"/>
    <property type="project" value="InterPro"/>
</dbReference>
<dbReference type="InterPro" id="IPR006032">
    <property type="entry name" value="Ribosomal_uS12"/>
</dbReference>
<dbReference type="OrthoDB" id="361013at2759"/>
<keyword evidence="5" id="KW-1185">Reference proteome</keyword>
<dbReference type="SUPFAM" id="SSF50249">
    <property type="entry name" value="Nucleic acid-binding proteins"/>
    <property type="match status" value="1"/>
</dbReference>
<keyword evidence="3" id="KW-0687">Ribonucleoprotein</keyword>